<reference evidence="9 10" key="1">
    <citation type="submission" date="2017-11" db="EMBL/GenBank/DDBJ databases">
        <title>Draft genome of actinobacteria isolated from guarana (Paullinia cupana (Mart.) Ducke.</title>
        <authorList>
            <person name="Siqueira K.A."/>
            <person name="Liotti R.G."/>
            <person name="Mendes T.A.O."/>
            <person name="Soares M.A."/>
        </authorList>
    </citation>
    <scope>NUCLEOTIDE SEQUENCE [LARGE SCALE GENOMIC DNA]</scope>
    <source>
        <strain evidence="9 10">193</strain>
    </source>
</reference>
<feature type="transmembrane region" description="Helical" evidence="7">
    <location>
        <begin position="443"/>
        <end position="461"/>
    </location>
</feature>
<gene>
    <name evidence="9" type="primary">eccD</name>
    <name evidence="9" type="ORF">CTZ28_01265</name>
</gene>
<dbReference type="Pfam" id="PF08817">
    <property type="entry name" value="YukD"/>
    <property type="match status" value="1"/>
</dbReference>
<feature type="transmembrane region" description="Helical" evidence="7">
    <location>
        <begin position="404"/>
        <end position="423"/>
    </location>
</feature>
<comment type="caution">
    <text evidence="9">The sequence shown here is derived from an EMBL/GenBank/DDBJ whole genome shotgun (WGS) entry which is preliminary data.</text>
</comment>
<comment type="similarity">
    <text evidence="2">Belongs to the EccD/Snm4 family.</text>
</comment>
<evidence type="ECO:0000256" key="4">
    <source>
        <dbReference type="ARBA" id="ARBA00022692"/>
    </source>
</evidence>
<evidence type="ECO:0000256" key="7">
    <source>
        <dbReference type="SAM" id="Phobius"/>
    </source>
</evidence>
<feature type="transmembrane region" description="Helical" evidence="7">
    <location>
        <begin position="208"/>
        <end position="231"/>
    </location>
</feature>
<comment type="subcellular location">
    <subcellularLocation>
        <location evidence="1">Cell membrane</location>
        <topology evidence="1">Multi-pass membrane protein</topology>
    </subcellularLocation>
</comment>
<dbReference type="InterPro" id="IPR044049">
    <property type="entry name" value="EccD_transm"/>
</dbReference>
<keyword evidence="3" id="KW-1003">Cell membrane</keyword>
<evidence type="ECO:0000313" key="10">
    <source>
        <dbReference type="Proteomes" id="UP000270471"/>
    </source>
</evidence>
<evidence type="ECO:0000256" key="6">
    <source>
        <dbReference type="ARBA" id="ARBA00023136"/>
    </source>
</evidence>
<name>A0A3M0IDL2_9ACTN</name>
<feature type="transmembrane region" description="Helical" evidence="7">
    <location>
        <begin position="323"/>
        <end position="344"/>
    </location>
</feature>
<dbReference type="OrthoDB" id="4775372at2"/>
<sequence>MTDSTVAHLCRITVRAPQKSMDLAVPGDVPVADLLPALLDYAGEDTQEAGLEHGGWVVQRLGGAPLDEEATLDEAGVRDGETLHLRPRADALPEPHFDDLVDGIATNMERRPFAWTPTVSRRVLIGLTVTALAAGSVLLALPGMDFRLRVGILFAGGLLMLAGAASASRAVGDAGAGAALGVMATLYWTHAGWLLPGGTFTGDQADQVLGARLLAASAAAAGGAVLALAVVAAFTPLFLATAAIAVGGALGGLLLILFDLTPQQAAAVTALVTVLFGAFTPALSFRLSGLRTPPLPTNAQQLQQGIDPHPSADVAARTVVADVWMTALFASAGLLSVACIAALVRPFGWPGGCMAAGLSLLLLLHGRGMGSFWQRLALIGPGVLGVVGLVVSAALHVSPDSRPALLVGLFGTAAACAIASWTVPGRRLVPYWGRAAELLHSAAAVSLLPLALWILGVYGYLRALDL</sequence>
<feature type="transmembrane region" description="Helical" evidence="7">
    <location>
        <begin position="174"/>
        <end position="196"/>
    </location>
</feature>
<dbReference type="RefSeq" id="WP_121887288.1">
    <property type="nucleotide sequence ID" value="NZ_JBNJMA010000001.1"/>
</dbReference>
<dbReference type="Proteomes" id="UP000270471">
    <property type="component" value="Unassembled WGS sequence"/>
</dbReference>
<keyword evidence="4 7" id="KW-0812">Transmembrane</keyword>
<protein>
    <submittedName>
        <fullName evidence="9">Type VII secretion integral membrane protein EccD</fullName>
    </submittedName>
</protein>
<feature type="transmembrane region" description="Helical" evidence="7">
    <location>
        <begin position="237"/>
        <end position="258"/>
    </location>
</feature>
<evidence type="ECO:0000256" key="3">
    <source>
        <dbReference type="ARBA" id="ARBA00022475"/>
    </source>
</evidence>
<feature type="transmembrane region" description="Helical" evidence="7">
    <location>
        <begin position="148"/>
        <end position="168"/>
    </location>
</feature>
<evidence type="ECO:0000259" key="8">
    <source>
        <dbReference type="Pfam" id="PF19053"/>
    </source>
</evidence>
<dbReference type="Pfam" id="PF19053">
    <property type="entry name" value="EccD"/>
    <property type="match status" value="1"/>
</dbReference>
<keyword evidence="10" id="KW-1185">Reference proteome</keyword>
<feature type="transmembrane region" description="Helical" evidence="7">
    <location>
        <begin position="376"/>
        <end position="397"/>
    </location>
</feature>
<dbReference type="Gene3D" id="3.10.20.90">
    <property type="entry name" value="Phosphatidylinositol 3-kinase Catalytic Subunit, Chain A, domain 1"/>
    <property type="match status" value="1"/>
</dbReference>
<accession>A0A3M0IDL2</accession>
<evidence type="ECO:0000256" key="5">
    <source>
        <dbReference type="ARBA" id="ARBA00022989"/>
    </source>
</evidence>
<dbReference type="GO" id="GO:0005886">
    <property type="term" value="C:plasma membrane"/>
    <property type="evidence" value="ECO:0007669"/>
    <property type="project" value="UniProtKB-SubCell"/>
</dbReference>
<organism evidence="9 10">
    <name type="scientific">Streptomyces shenzhenensis</name>
    <dbReference type="NCBI Taxonomy" id="943815"/>
    <lineage>
        <taxon>Bacteria</taxon>
        <taxon>Bacillati</taxon>
        <taxon>Actinomycetota</taxon>
        <taxon>Actinomycetes</taxon>
        <taxon>Kitasatosporales</taxon>
        <taxon>Streptomycetaceae</taxon>
        <taxon>Streptomyces</taxon>
    </lineage>
</organism>
<evidence type="ECO:0000313" key="9">
    <source>
        <dbReference type="EMBL" id="RMB87621.1"/>
    </source>
</evidence>
<evidence type="ECO:0000256" key="1">
    <source>
        <dbReference type="ARBA" id="ARBA00004651"/>
    </source>
</evidence>
<proteinExistence type="inferred from homology"/>
<feature type="transmembrane region" description="Helical" evidence="7">
    <location>
        <begin position="123"/>
        <end position="141"/>
    </location>
</feature>
<evidence type="ECO:0000256" key="2">
    <source>
        <dbReference type="ARBA" id="ARBA00006162"/>
    </source>
</evidence>
<feature type="domain" description="EccD-like transmembrane" evidence="8">
    <location>
        <begin position="120"/>
        <end position="464"/>
    </location>
</feature>
<keyword evidence="5 7" id="KW-1133">Transmembrane helix</keyword>
<dbReference type="InterPro" id="IPR006707">
    <property type="entry name" value="T7SS_EccD"/>
</dbReference>
<dbReference type="NCBIfam" id="TIGR03920">
    <property type="entry name" value="T7SS_EccD"/>
    <property type="match status" value="1"/>
</dbReference>
<dbReference type="EMBL" id="PENI01000001">
    <property type="protein sequence ID" value="RMB87621.1"/>
    <property type="molecule type" value="Genomic_DNA"/>
</dbReference>
<dbReference type="PIRSF" id="PIRSF017804">
    <property type="entry name" value="Secretion_EccD1"/>
    <property type="match status" value="1"/>
</dbReference>
<dbReference type="InterPro" id="IPR024962">
    <property type="entry name" value="YukD-like"/>
</dbReference>
<keyword evidence="6 7" id="KW-0472">Membrane</keyword>
<feature type="transmembrane region" description="Helical" evidence="7">
    <location>
        <begin position="265"/>
        <end position="285"/>
    </location>
</feature>
<dbReference type="AlphaFoldDB" id="A0A3M0IDL2"/>